<dbReference type="InterPro" id="IPR009760">
    <property type="entry name" value="DUF1328"/>
</dbReference>
<dbReference type="GO" id="GO:0005886">
    <property type="term" value="C:plasma membrane"/>
    <property type="evidence" value="ECO:0007669"/>
    <property type="project" value="UniProtKB-SubCell"/>
</dbReference>
<reference evidence="6 7" key="1">
    <citation type="submission" date="2017-05" db="EMBL/GenBank/DDBJ databases">
        <authorList>
            <person name="Song R."/>
            <person name="Chenine A.L."/>
            <person name="Ruprecht R.M."/>
        </authorList>
    </citation>
    <scope>NUCLEOTIDE SEQUENCE [LARGE SCALE GENOMIC DNA]</scope>
    <source>
        <strain evidence="6 7">DSM 26136</strain>
    </source>
</reference>
<evidence type="ECO:0000256" key="4">
    <source>
        <dbReference type="ARBA" id="ARBA00023136"/>
    </source>
</evidence>
<keyword evidence="2 5" id="KW-0812">Transmembrane</keyword>
<feature type="transmembrane region" description="Helical" evidence="5">
    <location>
        <begin position="36"/>
        <end position="57"/>
    </location>
</feature>
<sequence length="58" mass="5842">MLKWAIIFAVISLVAGLFGFGGIASGAASIAKTLFFIFVAIAVIFLVLSLLGIGAVAA</sequence>
<accession>A0A1Y0ERN0</accession>
<keyword evidence="4 5" id="KW-0472">Membrane</keyword>
<gene>
    <name evidence="6" type="ORF">CCO03_16495</name>
</gene>
<dbReference type="KEGG" id="cser:CCO03_16495"/>
<dbReference type="Pfam" id="PF07043">
    <property type="entry name" value="DUF1328"/>
    <property type="match status" value="1"/>
</dbReference>
<dbReference type="RefSeq" id="WP_087282810.1">
    <property type="nucleotide sequence ID" value="NZ_CP021455.1"/>
</dbReference>
<evidence type="ECO:0000256" key="1">
    <source>
        <dbReference type="ARBA" id="ARBA00022475"/>
    </source>
</evidence>
<evidence type="ECO:0000313" key="7">
    <source>
        <dbReference type="Proteomes" id="UP000196138"/>
    </source>
</evidence>
<dbReference type="HAMAP" id="MF_01361">
    <property type="entry name" value="UPF0391"/>
    <property type="match status" value="1"/>
</dbReference>
<keyword evidence="7" id="KW-1185">Reference proteome</keyword>
<name>A0A1Y0ERN0_9BURK</name>
<dbReference type="PIRSF" id="PIRSF036466">
    <property type="entry name" value="UCP036466"/>
    <property type="match status" value="1"/>
</dbReference>
<organism evidence="6 7">
    <name type="scientific">Comamonas serinivorans</name>
    <dbReference type="NCBI Taxonomy" id="1082851"/>
    <lineage>
        <taxon>Bacteria</taxon>
        <taxon>Pseudomonadati</taxon>
        <taxon>Pseudomonadota</taxon>
        <taxon>Betaproteobacteria</taxon>
        <taxon>Burkholderiales</taxon>
        <taxon>Comamonadaceae</taxon>
        <taxon>Comamonas</taxon>
    </lineage>
</organism>
<dbReference type="NCBIfam" id="NF010226">
    <property type="entry name" value="PRK13682.1-1"/>
    <property type="match status" value="1"/>
</dbReference>
<dbReference type="EMBL" id="CP021455">
    <property type="protein sequence ID" value="ARU06051.1"/>
    <property type="molecule type" value="Genomic_DNA"/>
</dbReference>
<protein>
    <recommendedName>
        <fullName evidence="5">UPF0391 membrane protein CCO03_16495</fullName>
    </recommendedName>
</protein>
<evidence type="ECO:0000256" key="3">
    <source>
        <dbReference type="ARBA" id="ARBA00022989"/>
    </source>
</evidence>
<evidence type="ECO:0000256" key="2">
    <source>
        <dbReference type="ARBA" id="ARBA00022692"/>
    </source>
</evidence>
<comment type="similarity">
    <text evidence="5">Belongs to the UPF0391 family.</text>
</comment>
<keyword evidence="1 5" id="KW-1003">Cell membrane</keyword>
<evidence type="ECO:0000256" key="5">
    <source>
        <dbReference type="HAMAP-Rule" id="MF_01361"/>
    </source>
</evidence>
<dbReference type="AlphaFoldDB" id="A0A1Y0ERN0"/>
<comment type="subcellular location">
    <subcellularLocation>
        <location evidence="5">Cell membrane</location>
        <topology evidence="5">Single-pass membrane protein</topology>
    </subcellularLocation>
</comment>
<evidence type="ECO:0000313" key="6">
    <source>
        <dbReference type="EMBL" id="ARU06051.1"/>
    </source>
</evidence>
<dbReference type="Proteomes" id="UP000196138">
    <property type="component" value="Chromosome"/>
</dbReference>
<proteinExistence type="inferred from homology"/>
<keyword evidence="3 5" id="KW-1133">Transmembrane helix</keyword>